<dbReference type="Proteomes" id="UP000286268">
    <property type="component" value="Chromosome"/>
</dbReference>
<organism evidence="1 2">
    <name type="scientific">Clostridium manihotivorum</name>
    <dbReference type="NCBI Taxonomy" id="2320868"/>
    <lineage>
        <taxon>Bacteria</taxon>
        <taxon>Bacillati</taxon>
        <taxon>Bacillota</taxon>
        <taxon>Clostridia</taxon>
        <taxon>Eubacteriales</taxon>
        <taxon>Clostridiaceae</taxon>
        <taxon>Clostridium</taxon>
    </lineage>
</organism>
<accession>A0A410DT38</accession>
<dbReference type="AlphaFoldDB" id="A0A410DT38"/>
<dbReference type="RefSeq" id="WP_128213035.1">
    <property type="nucleotide sequence ID" value="NZ_CP025746.1"/>
</dbReference>
<dbReference type="KEGG" id="cmah:C1I91_11685"/>
<evidence type="ECO:0000313" key="1">
    <source>
        <dbReference type="EMBL" id="QAA32246.1"/>
    </source>
</evidence>
<dbReference type="EMBL" id="CP025746">
    <property type="protein sequence ID" value="QAA32246.1"/>
    <property type="molecule type" value="Genomic_DNA"/>
</dbReference>
<proteinExistence type="predicted"/>
<gene>
    <name evidence="1" type="ORF">C1I91_11685</name>
</gene>
<sequence length="75" mass="8496">MKASLKFFILIIVMSCFILTGLTSSSPKYNHGNLTFTKDVSSEISKGNNKFPISLLYYQHYYLLKPLSKGGTWNV</sequence>
<name>A0A410DT38_9CLOT</name>
<evidence type="ECO:0000313" key="2">
    <source>
        <dbReference type="Proteomes" id="UP000286268"/>
    </source>
</evidence>
<keyword evidence="2" id="KW-1185">Reference proteome</keyword>
<reference evidence="1 2" key="1">
    <citation type="submission" date="2018-01" db="EMBL/GenBank/DDBJ databases">
        <title>Genome Sequencing and Assembly of Anaerobacter polyendosporus strain CT4.</title>
        <authorList>
            <person name="Tachaapaikoon C."/>
            <person name="Sutheeworapong S."/>
            <person name="Jenjaroenpun P."/>
            <person name="Wongsurawat T."/>
            <person name="Nookeaw I."/>
            <person name="Cheawchanlertfa P."/>
            <person name="Kosugi A."/>
            <person name="Cheevadhanarak S."/>
            <person name="Ratanakhanokchai K."/>
        </authorList>
    </citation>
    <scope>NUCLEOTIDE SEQUENCE [LARGE SCALE GENOMIC DNA]</scope>
    <source>
        <strain evidence="1 2">CT4</strain>
    </source>
</reference>
<protein>
    <submittedName>
        <fullName evidence="1">Uncharacterized protein</fullName>
    </submittedName>
</protein>